<dbReference type="Pfam" id="PF02771">
    <property type="entry name" value="Acyl-CoA_dh_N"/>
    <property type="match status" value="1"/>
</dbReference>
<evidence type="ECO:0000256" key="3">
    <source>
        <dbReference type="ARBA" id="ARBA00022630"/>
    </source>
</evidence>
<evidence type="ECO:0000259" key="7">
    <source>
        <dbReference type="Pfam" id="PF02770"/>
    </source>
</evidence>
<feature type="domain" description="Acyl-CoA dehydrogenase/oxidase N-terminal" evidence="8">
    <location>
        <begin position="14"/>
        <end position="119"/>
    </location>
</feature>
<evidence type="ECO:0000259" key="6">
    <source>
        <dbReference type="Pfam" id="PF00441"/>
    </source>
</evidence>
<keyword evidence="10" id="KW-1185">Reference proteome</keyword>
<dbReference type="InterPro" id="IPR036250">
    <property type="entry name" value="AcylCo_DH-like_C"/>
</dbReference>
<evidence type="ECO:0000256" key="1">
    <source>
        <dbReference type="ARBA" id="ARBA00001974"/>
    </source>
</evidence>
<dbReference type="SUPFAM" id="SSF47203">
    <property type="entry name" value="Acyl-CoA dehydrogenase C-terminal domain-like"/>
    <property type="match status" value="1"/>
</dbReference>
<dbReference type="SUPFAM" id="SSF56645">
    <property type="entry name" value="Acyl-CoA dehydrogenase NM domain-like"/>
    <property type="match status" value="1"/>
</dbReference>
<dbReference type="PANTHER" id="PTHR43831">
    <property type="entry name" value="ISOBUTYRYL-COA DEHYDROGENASE"/>
    <property type="match status" value="1"/>
</dbReference>
<sequence>MAMASVNNWSEGLSDEALEIQSMAKAFADKELAPYMTEWDINETYPLDALRKMAQLGFGATSSAAPVLSRHDAAVGFEALATGCVSTTAFITVHNMAVWIIDTFANDTLRERYIPHLATFDKVASYCLTEPGAGSDAGNLATSAVKKGDHYILNGSKAFISGGGDSDVYVVMCRTGGPGPKGISCIVVEKGTPGLSFGKKEKKVGWNSQPTRAVIFEDCAVPVTNLVGKEGQGFSMAMQALNGGRINVSACSLGGAHAALEAAIEHTNIRKQFGKPLADNQSIQFKLAEMATSLVASRLMVRYAAKQLDGKTPAAGAWAAMAKLQATDKCFEIANEAIQLHGGYGYLKDYKVQQYMRDLRVHQILEGTNQIMRLVIAREMLK</sequence>
<dbReference type="InterPro" id="IPR037069">
    <property type="entry name" value="AcylCoA_DH/ox_N_sf"/>
</dbReference>
<organism evidence="9 10">
    <name type="scientific">Polyrhizophydium stewartii</name>
    <dbReference type="NCBI Taxonomy" id="2732419"/>
    <lineage>
        <taxon>Eukaryota</taxon>
        <taxon>Fungi</taxon>
        <taxon>Fungi incertae sedis</taxon>
        <taxon>Chytridiomycota</taxon>
        <taxon>Chytridiomycota incertae sedis</taxon>
        <taxon>Chytridiomycetes</taxon>
        <taxon>Rhizophydiales</taxon>
        <taxon>Rhizophydiales incertae sedis</taxon>
        <taxon>Polyrhizophydium</taxon>
    </lineage>
</organism>
<keyword evidence="4 5" id="KW-0274">FAD</keyword>
<accession>A0ABR4N8H9</accession>
<comment type="similarity">
    <text evidence="2 5">Belongs to the acyl-CoA dehydrogenase family.</text>
</comment>
<evidence type="ECO:0000256" key="4">
    <source>
        <dbReference type="ARBA" id="ARBA00022827"/>
    </source>
</evidence>
<evidence type="ECO:0000313" key="9">
    <source>
        <dbReference type="EMBL" id="KAL2915848.1"/>
    </source>
</evidence>
<evidence type="ECO:0000313" key="10">
    <source>
        <dbReference type="Proteomes" id="UP001527925"/>
    </source>
</evidence>
<feature type="domain" description="Acyl-CoA oxidase/dehydrogenase middle" evidence="7">
    <location>
        <begin position="126"/>
        <end position="219"/>
    </location>
</feature>
<reference evidence="9 10" key="1">
    <citation type="submission" date="2023-09" db="EMBL/GenBank/DDBJ databases">
        <title>Pangenome analysis of Batrachochytrium dendrobatidis and related Chytrids.</title>
        <authorList>
            <person name="Yacoub M.N."/>
            <person name="Stajich J.E."/>
            <person name="James T.Y."/>
        </authorList>
    </citation>
    <scope>NUCLEOTIDE SEQUENCE [LARGE SCALE GENOMIC DNA]</scope>
    <source>
        <strain evidence="9 10">JEL0888</strain>
    </source>
</reference>
<dbReference type="Gene3D" id="2.40.110.10">
    <property type="entry name" value="Butyryl-CoA Dehydrogenase, subunit A, domain 2"/>
    <property type="match status" value="1"/>
</dbReference>
<dbReference type="Pfam" id="PF02770">
    <property type="entry name" value="Acyl-CoA_dh_M"/>
    <property type="match status" value="1"/>
</dbReference>
<dbReference type="InterPro" id="IPR009075">
    <property type="entry name" value="AcylCo_DH/oxidase_C"/>
</dbReference>
<dbReference type="EMBL" id="JADGIZ020000020">
    <property type="protein sequence ID" value="KAL2915848.1"/>
    <property type="molecule type" value="Genomic_DNA"/>
</dbReference>
<dbReference type="Proteomes" id="UP001527925">
    <property type="component" value="Unassembled WGS sequence"/>
</dbReference>
<evidence type="ECO:0000256" key="5">
    <source>
        <dbReference type="RuleBase" id="RU362125"/>
    </source>
</evidence>
<gene>
    <name evidence="9" type="primary">ACAD8</name>
    <name evidence="9" type="ORF">HK105_204549</name>
</gene>
<name>A0ABR4N8H9_9FUNG</name>
<comment type="cofactor">
    <cofactor evidence="1 5">
        <name>FAD</name>
        <dbReference type="ChEBI" id="CHEBI:57692"/>
    </cofactor>
</comment>
<dbReference type="PANTHER" id="PTHR43831:SF1">
    <property type="entry name" value="ISOBUTYRYL-COA DEHYDROGENASE, MITOCHONDRIAL"/>
    <property type="match status" value="1"/>
</dbReference>
<protein>
    <submittedName>
        <fullName evidence="9">Isobutyryl-CoA dehydrogenase, mitochondrial</fullName>
    </submittedName>
</protein>
<dbReference type="InterPro" id="IPR006091">
    <property type="entry name" value="Acyl-CoA_Oxase/DH_mid-dom"/>
</dbReference>
<dbReference type="InterPro" id="IPR013786">
    <property type="entry name" value="AcylCoA_DH/ox_N"/>
</dbReference>
<proteinExistence type="inferred from homology"/>
<dbReference type="InterPro" id="IPR046373">
    <property type="entry name" value="Acyl-CoA_Oxase/DH_mid-dom_sf"/>
</dbReference>
<evidence type="ECO:0000259" key="8">
    <source>
        <dbReference type="Pfam" id="PF02771"/>
    </source>
</evidence>
<dbReference type="InterPro" id="IPR009100">
    <property type="entry name" value="AcylCoA_DH/oxidase_NM_dom_sf"/>
</dbReference>
<feature type="domain" description="Acyl-CoA dehydrogenase/oxidase C-terminal" evidence="6">
    <location>
        <begin position="231"/>
        <end position="381"/>
    </location>
</feature>
<dbReference type="Gene3D" id="1.20.140.10">
    <property type="entry name" value="Butyryl-CoA Dehydrogenase, subunit A, domain 3"/>
    <property type="match status" value="1"/>
</dbReference>
<dbReference type="Gene3D" id="1.10.540.10">
    <property type="entry name" value="Acyl-CoA dehydrogenase/oxidase, N-terminal domain"/>
    <property type="match status" value="1"/>
</dbReference>
<dbReference type="Pfam" id="PF00441">
    <property type="entry name" value="Acyl-CoA_dh_1"/>
    <property type="match status" value="1"/>
</dbReference>
<dbReference type="InterPro" id="IPR052547">
    <property type="entry name" value="Mito_Isobutyryl-CoADH"/>
</dbReference>
<comment type="caution">
    <text evidence="9">The sequence shown here is derived from an EMBL/GenBank/DDBJ whole genome shotgun (WGS) entry which is preliminary data.</text>
</comment>
<evidence type="ECO:0000256" key="2">
    <source>
        <dbReference type="ARBA" id="ARBA00009347"/>
    </source>
</evidence>
<keyword evidence="5" id="KW-0560">Oxidoreductase</keyword>
<keyword evidence="3 5" id="KW-0285">Flavoprotein</keyword>